<organism evidence="3 4">
    <name type="scientific">Actinia tenebrosa</name>
    <name type="common">Australian red waratah sea anemone</name>
    <dbReference type="NCBI Taxonomy" id="6105"/>
    <lineage>
        <taxon>Eukaryota</taxon>
        <taxon>Metazoa</taxon>
        <taxon>Cnidaria</taxon>
        <taxon>Anthozoa</taxon>
        <taxon>Hexacorallia</taxon>
        <taxon>Actiniaria</taxon>
        <taxon>Actiniidae</taxon>
        <taxon>Actinia</taxon>
    </lineage>
</organism>
<dbReference type="SUPFAM" id="SSF56815">
    <property type="entry name" value="Sec1/munc18-like (SM) proteins"/>
    <property type="match status" value="1"/>
</dbReference>
<evidence type="ECO:0000313" key="3">
    <source>
        <dbReference type="Proteomes" id="UP000515163"/>
    </source>
</evidence>
<dbReference type="InterPro" id="IPR043154">
    <property type="entry name" value="Sec-1-like_dom1"/>
</dbReference>
<comment type="similarity">
    <text evidence="1">Belongs to the STXBP/unc-18/SEC1 family.</text>
</comment>
<proteinExistence type="inferred from homology"/>
<dbReference type="GeneID" id="116294063"/>
<dbReference type="FunCoup" id="A0A6P8HQR9">
    <property type="interactions" value="2258"/>
</dbReference>
<dbReference type="PANTHER" id="PTHR11679">
    <property type="entry name" value="VESICLE PROTEIN SORTING-ASSOCIATED"/>
    <property type="match status" value="1"/>
</dbReference>
<dbReference type="GO" id="GO:0016192">
    <property type="term" value="P:vesicle-mediated transport"/>
    <property type="evidence" value="ECO:0007669"/>
    <property type="project" value="InterPro"/>
</dbReference>
<sequence length="619" mass="70671">MRIRSKMATTQSNLTNGRINVGLLRECSRRELLECLDKHPGSKALVWDDKLTGPFGLIAEYQLLKEHEVDKMFPLRPGKLPPSQVVNIIFITRPVPSQMDIIADNILKEEDKGIKKDFHIMFVPRKTILCERRLQERGVLYANIEEYPLDLIPLDNDLLSLEMDSCFKECYIDNDFTSLYYVANSLMGLQLLYGTIPKIYSKGEMAKRVLDMVMRKKREMADTENQLPPQIDTVLLLDRAVDLLTPLFTQLTYEGLIDEFYNIQNTTAKFPPENFPKPEEKGPSTSQQPPGPKKVVLNSGDELFSDIRDSNFSAVGLQLSRRAKQISAAFEEHKTAKTVGEMKQYVQRLPYMQKAKASLAIHMSIAELLKEKTDDEEFREDIRLEQEFAQGLDTDKINPYIEKYIALKKPLNKVLRLMCIQCLTNNGFKPKMLEYYFREIIQTYGFDHLYRTLTPLQTAGLLRQQGARTYTAMRKSIKLFVEDVREQNPDDIAYVYSGYAPLSVRLAQFLSRPQGWRGLEEVLRLLPGPTIEERQPLPPGLQKRSSAPADSNVGSPPKVTLVYFIGGCTYAEVAALRFLSQLDNSPTDFIIATTKMINGSSWIESMMEDTVPLESNPFS</sequence>
<evidence type="ECO:0000256" key="2">
    <source>
        <dbReference type="SAM" id="MobiDB-lite"/>
    </source>
</evidence>
<dbReference type="InterPro" id="IPR036045">
    <property type="entry name" value="Sec1-like_sf"/>
</dbReference>
<dbReference type="RefSeq" id="XP_031557453.1">
    <property type="nucleotide sequence ID" value="XM_031701593.1"/>
</dbReference>
<feature type="region of interest" description="Disordered" evidence="2">
    <location>
        <begin position="268"/>
        <end position="298"/>
    </location>
</feature>
<evidence type="ECO:0000313" key="4">
    <source>
        <dbReference type="RefSeq" id="XP_031557453.1"/>
    </source>
</evidence>
<dbReference type="Proteomes" id="UP000515163">
    <property type="component" value="Unplaced"/>
</dbReference>
<gene>
    <name evidence="4" type="primary">LOC116294063</name>
</gene>
<keyword evidence="3" id="KW-1185">Reference proteome</keyword>
<dbReference type="InterPro" id="IPR027482">
    <property type="entry name" value="Sec1-like_dom2"/>
</dbReference>
<name>A0A6P8HQR9_ACTTE</name>
<protein>
    <submittedName>
        <fullName evidence="4">Vacuolar protein sorting-associated protein 33A-like</fullName>
    </submittedName>
</protein>
<reference evidence="4" key="1">
    <citation type="submission" date="2025-08" db="UniProtKB">
        <authorList>
            <consortium name="RefSeq"/>
        </authorList>
    </citation>
    <scope>IDENTIFICATION</scope>
    <source>
        <tissue evidence="4">Tentacle</tissue>
    </source>
</reference>
<feature type="region of interest" description="Disordered" evidence="2">
    <location>
        <begin position="530"/>
        <end position="553"/>
    </location>
</feature>
<dbReference type="OrthoDB" id="10262287at2759"/>
<dbReference type="Pfam" id="PF00995">
    <property type="entry name" value="Sec1"/>
    <property type="match status" value="1"/>
</dbReference>
<feature type="compositionally biased region" description="Polar residues" evidence="2">
    <location>
        <begin position="543"/>
        <end position="553"/>
    </location>
</feature>
<dbReference type="AlphaFoldDB" id="A0A6P8HQR9"/>
<evidence type="ECO:0000256" key="1">
    <source>
        <dbReference type="ARBA" id="ARBA00009884"/>
    </source>
</evidence>
<dbReference type="InterPro" id="IPR001619">
    <property type="entry name" value="Sec1-like"/>
</dbReference>
<dbReference type="Gene3D" id="3.40.50.1910">
    <property type="match status" value="2"/>
</dbReference>
<accession>A0A6P8HQR9</accession>
<dbReference type="KEGG" id="aten:116294063"/>
<dbReference type="Gene3D" id="3.40.50.2060">
    <property type="match status" value="1"/>
</dbReference>
<dbReference type="FunFam" id="3.40.50.1910:FF:000005">
    <property type="entry name" value="vacuolar protein sorting-associated protein 33A isoform X1"/>
    <property type="match status" value="1"/>
</dbReference>
<dbReference type="InParanoid" id="A0A6P8HQR9"/>